<dbReference type="PANTHER" id="PTHR36007:SF2">
    <property type="entry name" value="TRANSPORT PROTEIN-RELATED"/>
    <property type="match status" value="1"/>
</dbReference>
<feature type="transmembrane region" description="Helical" evidence="1">
    <location>
        <begin position="20"/>
        <end position="40"/>
    </location>
</feature>
<evidence type="ECO:0000256" key="1">
    <source>
        <dbReference type="SAM" id="Phobius"/>
    </source>
</evidence>
<protein>
    <recommendedName>
        <fullName evidence="4">Ligand-binding protein SH3</fullName>
    </recommendedName>
</protein>
<keyword evidence="1" id="KW-0472">Membrane</keyword>
<evidence type="ECO:0000313" key="2">
    <source>
        <dbReference type="EMBL" id="OGH87587.1"/>
    </source>
</evidence>
<feature type="transmembrane region" description="Helical" evidence="1">
    <location>
        <begin position="137"/>
        <end position="159"/>
    </location>
</feature>
<evidence type="ECO:0008006" key="4">
    <source>
        <dbReference type="Google" id="ProtNLM"/>
    </source>
</evidence>
<sequence>MINYLVGLFSSWPPELATFFLAMLPVGELRLAIPVAIFGLHLSKWSAYFWSVLGNLVPALLILYFAKYFHNWVDKKSGFFGKRWINALDRAHKKFEGDYLKYRLVGLLIFIGVPLPLTGAWTGCLAAFVFGIPFKKAWPFVVGGVLLSGVLTLLLTVGADKIF</sequence>
<comment type="caution">
    <text evidence="2">The sequence shown here is derived from an EMBL/GenBank/DDBJ whole genome shotgun (WGS) entry which is preliminary data.</text>
</comment>
<dbReference type="Pfam" id="PF06695">
    <property type="entry name" value="Sm_multidrug_ex"/>
    <property type="match status" value="1"/>
</dbReference>
<dbReference type="InterPro" id="IPR009577">
    <property type="entry name" value="Sm_multidrug_ex"/>
</dbReference>
<dbReference type="AlphaFoldDB" id="A0A1F6NUJ4"/>
<dbReference type="EMBL" id="MFQZ01000010">
    <property type="protein sequence ID" value="OGH87587.1"/>
    <property type="molecule type" value="Genomic_DNA"/>
</dbReference>
<reference evidence="2 3" key="1">
    <citation type="journal article" date="2016" name="Nat. Commun.">
        <title>Thousands of microbial genomes shed light on interconnected biogeochemical processes in an aquifer system.</title>
        <authorList>
            <person name="Anantharaman K."/>
            <person name="Brown C.T."/>
            <person name="Hug L.A."/>
            <person name="Sharon I."/>
            <person name="Castelle C.J."/>
            <person name="Probst A.J."/>
            <person name="Thomas B.C."/>
            <person name="Singh A."/>
            <person name="Wilkins M.J."/>
            <person name="Karaoz U."/>
            <person name="Brodie E.L."/>
            <person name="Williams K.H."/>
            <person name="Hubbard S.S."/>
            <person name="Banfield J.F."/>
        </authorList>
    </citation>
    <scope>NUCLEOTIDE SEQUENCE [LARGE SCALE GENOMIC DNA]</scope>
</reference>
<organism evidence="2 3">
    <name type="scientific">Candidatus Magasanikbacteria bacterium RIFOXYC2_FULL_42_28</name>
    <dbReference type="NCBI Taxonomy" id="1798704"/>
    <lineage>
        <taxon>Bacteria</taxon>
        <taxon>Candidatus Magasanikiibacteriota</taxon>
    </lineage>
</organism>
<evidence type="ECO:0000313" key="3">
    <source>
        <dbReference type="Proteomes" id="UP000177907"/>
    </source>
</evidence>
<feature type="transmembrane region" description="Helical" evidence="1">
    <location>
        <begin position="47"/>
        <end position="66"/>
    </location>
</feature>
<feature type="transmembrane region" description="Helical" evidence="1">
    <location>
        <begin position="104"/>
        <end position="130"/>
    </location>
</feature>
<accession>A0A1F6NUJ4</accession>
<dbReference type="STRING" id="1798704.A3J93_03625"/>
<keyword evidence="1" id="KW-1133">Transmembrane helix</keyword>
<dbReference type="PANTHER" id="PTHR36007">
    <property type="entry name" value="TRANSPORT PROTEIN-RELATED"/>
    <property type="match status" value="1"/>
</dbReference>
<dbReference type="Proteomes" id="UP000177907">
    <property type="component" value="Unassembled WGS sequence"/>
</dbReference>
<name>A0A1F6NUJ4_9BACT</name>
<keyword evidence="1" id="KW-0812">Transmembrane</keyword>
<proteinExistence type="predicted"/>
<gene>
    <name evidence="2" type="ORF">A3J93_03625</name>
</gene>